<dbReference type="PATRIC" id="fig|54005.3.peg.1210"/>
<feature type="compositionally biased region" description="Basic and acidic residues" evidence="1">
    <location>
        <begin position="80"/>
        <end position="97"/>
    </location>
</feature>
<evidence type="ECO:0000256" key="1">
    <source>
        <dbReference type="SAM" id="MobiDB-lite"/>
    </source>
</evidence>
<dbReference type="AlphaFoldDB" id="A0A133PM46"/>
<evidence type="ECO:0000313" key="2">
    <source>
        <dbReference type="EMBL" id="KXA29602.1"/>
    </source>
</evidence>
<dbReference type="Proteomes" id="UP000070174">
    <property type="component" value="Unassembled WGS sequence"/>
</dbReference>
<name>A0A133PM46_9FIRM</name>
<feature type="region of interest" description="Disordered" evidence="1">
    <location>
        <begin position="80"/>
        <end position="119"/>
    </location>
</feature>
<dbReference type="EMBL" id="LRQE01000034">
    <property type="protein sequence ID" value="KXA29602.1"/>
    <property type="molecule type" value="Genomic_DNA"/>
</dbReference>
<protein>
    <submittedName>
        <fullName evidence="2">Uncharacterized protein</fullName>
    </submittedName>
</protein>
<proteinExistence type="predicted"/>
<reference evidence="2 3" key="1">
    <citation type="submission" date="2016-01" db="EMBL/GenBank/DDBJ databases">
        <authorList>
            <person name="Oliw E.H."/>
        </authorList>
    </citation>
    <scope>NUCLEOTIDE SEQUENCE [LARGE SCALE GENOMIC DNA]</scope>
    <source>
        <strain evidence="2 3">CMW7756A</strain>
    </source>
</reference>
<feature type="compositionally biased region" description="Basic and acidic residues" evidence="1">
    <location>
        <begin position="106"/>
        <end position="119"/>
    </location>
</feature>
<accession>A0A133PM46</accession>
<evidence type="ECO:0000313" key="3">
    <source>
        <dbReference type="Proteomes" id="UP000070174"/>
    </source>
</evidence>
<sequence>MASIRYRQIKETVCFNLGGFIKMKNLKKLASVGMISVLMLGMVACQGADKKANEAANAKNAAVEEQAEANKAKVEANAKEAEANVKAEEEQAKEEINAKANNAKADNAKEDNAKEEQAK</sequence>
<comment type="caution">
    <text evidence="2">The sequence shown here is derived from an EMBL/GenBank/DDBJ whole genome shotgun (WGS) entry which is preliminary data.</text>
</comment>
<organism evidence="2">
    <name type="scientific">Peptoniphilus harei</name>
    <dbReference type="NCBI Taxonomy" id="54005"/>
    <lineage>
        <taxon>Bacteria</taxon>
        <taxon>Bacillati</taxon>
        <taxon>Bacillota</taxon>
        <taxon>Tissierellia</taxon>
        <taxon>Tissierellales</taxon>
        <taxon>Peptoniphilaceae</taxon>
        <taxon>Peptoniphilus</taxon>
    </lineage>
</organism>
<gene>
    <name evidence="2" type="ORF">HMPREF3229_01226</name>
</gene>